<dbReference type="EMBL" id="CP000844">
    <property type="protein sequence ID" value="ABW33184.1"/>
    <property type="molecule type" value="Genomic_DNA"/>
</dbReference>
<dbReference type="SMART" id="SM00912">
    <property type="entry name" value="Haemagg_act"/>
    <property type="match status" value="1"/>
</dbReference>
<evidence type="ECO:0000256" key="2">
    <source>
        <dbReference type="SAM" id="MobiDB-lite"/>
    </source>
</evidence>
<dbReference type="Pfam" id="PF14252">
    <property type="entry name" value="DUF4347"/>
    <property type="match status" value="1"/>
</dbReference>
<dbReference type="Pfam" id="PF02369">
    <property type="entry name" value="Big_1"/>
    <property type="match status" value="1"/>
</dbReference>
<dbReference type="InterPro" id="IPR012334">
    <property type="entry name" value="Pectin_lyas_fold"/>
</dbReference>
<geneLocation type="plasmid" evidence="4 5">
    <name>pREB7</name>
</geneLocation>
<dbReference type="InterPro" id="IPR003344">
    <property type="entry name" value="Big_1_dom"/>
</dbReference>
<evidence type="ECO:0000313" key="5">
    <source>
        <dbReference type="Proteomes" id="UP000000268"/>
    </source>
</evidence>
<dbReference type="NCBIfam" id="TIGR01901">
    <property type="entry name" value="adhes_NPXG"/>
    <property type="match status" value="1"/>
</dbReference>
<organism evidence="4 5">
    <name type="scientific">Acaryochloris marina (strain MBIC 11017)</name>
    <dbReference type="NCBI Taxonomy" id="329726"/>
    <lineage>
        <taxon>Bacteria</taxon>
        <taxon>Bacillati</taxon>
        <taxon>Cyanobacteriota</taxon>
        <taxon>Cyanophyceae</taxon>
        <taxon>Acaryochloridales</taxon>
        <taxon>Acaryochloridaceae</taxon>
        <taxon>Acaryochloris</taxon>
    </lineage>
</organism>
<dbReference type="InterPro" id="IPR008964">
    <property type="entry name" value="Invasin/intimin_cell_adhesion"/>
</dbReference>
<reference evidence="4 5" key="1">
    <citation type="journal article" date="2008" name="Proc. Natl. Acad. Sci. U.S.A.">
        <title>Niche adaptation and genome expansion in the chlorophyll d-producing cyanobacterium Acaryochloris marina.</title>
        <authorList>
            <person name="Swingley W.D."/>
            <person name="Chen M."/>
            <person name="Cheung P.C."/>
            <person name="Conrad A.L."/>
            <person name="Dejesa L.C."/>
            <person name="Hao J."/>
            <person name="Honchak B.M."/>
            <person name="Karbach L.E."/>
            <person name="Kurdoglu A."/>
            <person name="Lahiri S."/>
            <person name="Mastrian S.D."/>
            <person name="Miyashita H."/>
            <person name="Page L."/>
            <person name="Ramakrishna P."/>
            <person name="Satoh S."/>
            <person name="Sattley W.M."/>
            <person name="Shimada Y."/>
            <person name="Taylor H.L."/>
            <person name="Tomo T."/>
            <person name="Tsuchiya T."/>
            <person name="Wang Z.T."/>
            <person name="Raymond J."/>
            <person name="Mimuro M."/>
            <person name="Blankenship R.E."/>
            <person name="Touchman J.W."/>
        </authorList>
    </citation>
    <scope>NUCLEOTIDE SEQUENCE [LARGE SCALE GENOMIC DNA]</scope>
    <source>
        <strain evidence="5">MBIC 11017</strain>
        <plasmid evidence="5">Plasmid pREB7</plasmid>
    </source>
</reference>
<gene>
    <name evidence="4" type="ordered locus">AM1_G0004</name>
</gene>
<dbReference type="InterPro" id="IPR025592">
    <property type="entry name" value="DUF4347"/>
</dbReference>
<dbReference type="SUPFAM" id="SSF49373">
    <property type="entry name" value="Invasin/intimin cell-adhesion fragments"/>
    <property type="match status" value="2"/>
</dbReference>
<dbReference type="Pfam" id="PF05860">
    <property type="entry name" value="TPS"/>
    <property type="match status" value="1"/>
</dbReference>
<dbReference type="InterPro" id="IPR013783">
    <property type="entry name" value="Ig-like_fold"/>
</dbReference>
<accession>A8ZQ98</accession>
<name>A8ZQ98_ACAM1</name>
<protein>
    <submittedName>
        <fullName evidence="4">Haemagglutination activity domain protein</fullName>
    </submittedName>
</protein>
<dbReference type="Gene3D" id="2.60.40.10">
    <property type="entry name" value="Immunoglobulins"/>
    <property type="match status" value="2"/>
</dbReference>
<feature type="domain" description="Big-1" evidence="3">
    <location>
        <begin position="1097"/>
        <end position="1198"/>
    </location>
</feature>
<dbReference type="NCBIfam" id="NF041518">
    <property type="entry name" value="choice_anch_Q"/>
    <property type="match status" value="1"/>
</dbReference>
<dbReference type="InterPro" id="IPR059226">
    <property type="entry name" value="Choice_anch_Q_dom"/>
</dbReference>
<evidence type="ECO:0000256" key="1">
    <source>
        <dbReference type="ARBA" id="ARBA00010116"/>
    </source>
</evidence>
<feature type="domain" description="Big-1" evidence="3">
    <location>
        <begin position="995"/>
        <end position="1089"/>
    </location>
</feature>
<dbReference type="InterPro" id="IPR008638">
    <property type="entry name" value="FhaB/CdiA-like_TPS"/>
</dbReference>
<dbReference type="Proteomes" id="UP000000268">
    <property type="component" value="Plasmid pREB7"/>
</dbReference>
<dbReference type="InterPro" id="IPR011050">
    <property type="entry name" value="Pectin_lyase_fold/virulence"/>
</dbReference>
<sequence length="1261" mass="127690">MQPAHAQSIVTEPNGTQTIVTADGKRFNISGGSLSGDGANLFHSFKKFGLSQGEIATFLSNPGIQNILGRVNGGDASIINGMIQVQGSNANLYLMNPAGIVFGPNATINVPADFRATTADGIGFEKGWFNAVGDNDYAALEGTPQSLLFNTDQPGSIVNAGHLAVAKGQNLSLIGGTVVNTGSLSAEGGQVTLAAVPGQRRVRINHPDMLLSLEVNQLDPDTTENARAVSLSELLTGGDIPVATGVEVDAEGRTWLLNTPVVNGDVAIAGDVTGNQVQLAAANRINVMGDSEKLITTHNGQHSAPIVTRFNADGTNANELVFLDTTVPDYQRLLFGTEAGTTTVAIPVSENGIERVTSVLQQVGAVDAVHIVSEGDEGEFWLGNAYVSNETLDKYKAHFQQWGGLLSTEADILIYACLTARGPEGLALLNKIAELTHADVAGSTDLTGDTARGGNWILEQSIGSIETGSAFEATTLADYTGLLQVFTATDAASLIAAINTANGNTETDTINLANNITLAAVDNATNGANGLPSITAPEKLTINGMGNTLARDTTAPDFRLIHVALGAELEVNDITLTGGIANSGGQGDDGGAIHNRGTLTVNNSIITGNTAADDGGAISSFNTTANAVTVTINNSTLSGNTAMGNGGALSNTSFTGAGPNSTVMTVNNSTITGNNANVGGGIAQLGQNANNSAVVIVNNSTISGNTVVFGGGGIYNRGQTSLLGATITITNSTIVQNEVTNPGSSSGGILNLNFLGGANTARVTVANSIIALNTATVFPDVRRASATNSPIIDGGNNLIGVDNQGIFTTSTLVGSVATPLDPMLLPLGDYGGPTQTHAFFLDSPALNAGSDALAMAATLTTDQRGANRFNGTVDIGAVESQGYSLAVTAGNNQTTTVNTAFTTALEAQVTENFANSPLPVSGLNVTFTATPSPTGATGSFNGNPTTTVVTNATGVATAPTLTANTVAGSYVISSSSGTLTPASFNLTNTPDVPALLTISGGNDQSTTVNTAFADTLDVTVTDQFGNLVPNTTLNYSAPNTGASSTLSATTATTDSNGVASVSATGNTVAGSYVISSSSGTLAPVSFNLTNTPDVPALLTISGGNNQSTTVNTAFANTLDVTVTDQFGNLVPNTTLNYSAPSTGASSTLSATTVTTDNNGVASVSATANDTAGTFTVTATGVGVTAGNFTLTNSPIAPTTPDIPATEFLGFWTDLQELSKTSDVACGAVPTVNLEVDIDIPDVQGQTPPPEESQQALGADCP</sequence>
<comment type="similarity">
    <text evidence="1">Belongs to the intimin/invasin family.</text>
</comment>
<proteinExistence type="inferred from homology"/>
<keyword evidence="4" id="KW-0614">Plasmid</keyword>
<dbReference type="Gene3D" id="2.160.20.10">
    <property type="entry name" value="Single-stranded right-handed beta-helix, Pectin lyase-like"/>
    <property type="match status" value="1"/>
</dbReference>
<keyword evidence="5" id="KW-1185">Reference proteome</keyword>
<dbReference type="SMART" id="SM00634">
    <property type="entry name" value="BID_1"/>
    <property type="match status" value="2"/>
</dbReference>
<dbReference type="AlphaFoldDB" id="A8ZQ98"/>
<evidence type="ECO:0000259" key="3">
    <source>
        <dbReference type="PROSITE" id="PS51127"/>
    </source>
</evidence>
<dbReference type="KEGG" id="amr:AM1_G0004"/>
<feature type="region of interest" description="Disordered" evidence="2">
    <location>
        <begin position="1240"/>
        <end position="1261"/>
    </location>
</feature>
<dbReference type="SUPFAM" id="SSF51126">
    <property type="entry name" value="Pectin lyase-like"/>
    <property type="match status" value="2"/>
</dbReference>
<evidence type="ECO:0000313" key="4">
    <source>
        <dbReference type="EMBL" id="ABW33184.1"/>
    </source>
</evidence>
<dbReference type="PROSITE" id="PS51127">
    <property type="entry name" value="BIG1"/>
    <property type="match status" value="2"/>
</dbReference>
<dbReference type="eggNOG" id="COG3210">
    <property type="taxonomic scope" value="Bacteria"/>
</dbReference>
<dbReference type="HOGENOM" id="CLU_006860_0_0_3"/>